<dbReference type="Proteomes" id="UP001281410">
    <property type="component" value="Unassembled WGS sequence"/>
</dbReference>
<proteinExistence type="predicted"/>
<dbReference type="AlphaFoldDB" id="A0AAE0EGZ8"/>
<dbReference type="PANTHER" id="PTHR31286:SF167">
    <property type="entry name" value="OS09G0268800 PROTEIN"/>
    <property type="match status" value="1"/>
</dbReference>
<accession>A0AAE0EGZ8</accession>
<evidence type="ECO:0000313" key="2">
    <source>
        <dbReference type="EMBL" id="KAK3226105.1"/>
    </source>
</evidence>
<dbReference type="InterPro" id="IPR025558">
    <property type="entry name" value="DUF4283"/>
</dbReference>
<evidence type="ECO:0000259" key="1">
    <source>
        <dbReference type="Pfam" id="PF14111"/>
    </source>
</evidence>
<dbReference type="InterPro" id="IPR040256">
    <property type="entry name" value="At4g02000-like"/>
</dbReference>
<sequence length="368" mass="41863">MGVYNTYTLFGTNERWMKGGGWREEVGRRTPIHCLVGEGKMRDLSSLKAHQNASFAHGTDEKEERCVLENRLEEGQHYPPIFHFVFMDLDEIAPLCESFSRITKEEKLLSVLDNLKESAGKKLDLCLVGKLLSTKHVNKEAFRQMILRIWQTRHDIEVVQDNMFLFNFRNQRDRLKILAGGPWNFDNCLFVFDKLKEVGDIANMSFHQVEFWIQVHNVPFLCMTKDMGKFLGQLISDLVDINLGSMGECFGHSHWECPKGRDEDNRKIDLEFEFGPWLRASSPPGQSRAHGNDIPRINLSCSRGGGRDNIRRGTVTHNRSDGVTLIGSVLKGGMKTIGKLIWSLSLGHGCERQVPLANLGLIGTTFQE</sequence>
<dbReference type="EMBL" id="JANJYJ010000002">
    <property type="protein sequence ID" value="KAK3226105.1"/>
    <property type="molecule type" value="Genomic_DNA"/>
</dbReference>
<name>A0AAE0EGZ8_9ROSI</name>
<gene>
    <name evidence="2" type="ORF">Dsin_005967</name>
</gene>
<feature type="domain" description="DUF4283" evidence="1">
    <location>
        <begin position="122"/>
        <end position="196"/>
    </location>
</feature>
<evidence type="ECO:0000313" key="3">
    <source>
        <dbReference type="Proteomes" id="UP001281410"/>
    </source>
</evidence>
<organism evidence="2 3">
    <name type="scientific">Dipteronia sinensis</name>
    <dbReference type="NCBI Taxonomy" id="43782"/>
    <lineage>
        <taxon>Eukaryota</taxon>
        <taxon>Viridiplantae</taxon>
        <taxon>Streptophyta</taxon>
        <taxon>Embryophyta</taxon>
        <taxon>Tracheophyta</taxon>
        <taxon>Spermatophyta</taxon>
        <taxon>Magnoliopsida</taxon>
        <taxon>eudicotyledons</taxon>
        <taxon>Gunneridae</taxon>
        <taxon>Pentapetalae</taxon>
        <taxon>rosids</taxon>
        <taxon>malvids</taxon>
        <taxon>Sapindales</taxon>
        <taxon>Sapindaceae</taxon>
        <taxon>Hippocastanoideae</taxon>
        <taxon>Acereae</taxon>
        <taxon>Dipteronia</taxon>
    </lineage>
</organism>
<dbReference type="Pfam" id="PF14111">
    <property type="entry name" value="DUF4283"/>
    <property type="match status" value="1"/>
</dbReference>
<protein>
    <recommendedName>
        <fullName evidence="1">DUF4283 domain-containing protein</fullName>
    </recommendedName>
</protein>
<keyword evidence="3" id="KW-1185">Reference proteome</keyword>
<dbReference type="PANTHER" id="PTHR31286">
    <property type="entry name" value="GLYCINE-RICH CELL WALL STRUCTURAL PROTEIN 1.8-LIKE"/>
    <property type="match status" value="1"/>
</dbReference>
<reference evidence="2" key="1">
    <citation type="journal article" date="2023" name="Plant J.">
        <title>Genome sequences and population genomics provide insights into the demographic history, inbreeding, and mutation load of two 'living fossil' tree species of Dipteronia.</title>
        <authorList>
            <person name="Feng Y."/>
            <person name="Comes H.P."/>
            <person name="Chen J."/>
            <person name="Zhu S."/>
            <person name="Lu R."/>
            <person name="Zhang X."/>
            <person name="Li P."/>
            <person name="Qiu J."/>
            <person name="Olsen K.M."/>
            <person name="Qiu Y."/>
        </authorList>
    </citation>
    <scope>NUCLEOTIDE SEQUENCE</scope>
    <source>
        <strain evidence="2">NBL</strain>
    </source>
</reference>
<comment type="caution">
    <text evidence="2">The sequence shown here is derived from an EMBL/GenBank/DDBJ whole genome shotgun (WGS) entry which is preliminary data.</text>
</comment>